<dbReference type="KEGG" id="pter:C2L65_35670"/>
<evidence type="ECO:0000313" key="2">
    <source>
        <dbReference type="Proteomes" id="UP000243502"/>
    </source>
</evidence>
<evidence type="ECO:0000313" key="1">
    <source>
        <dbReference type="EMBL" id="AUT64945.1"/>
    </source>
</evidence>
<sequence length="200" mass="21682">MLSGSPGGPTGALTSLFGGTRAIDQLMSLSQRPEMAMALGALGLGKLGRQSIDVGPSRVPVPTAAFPNLYAQLADQVVTEAAELAGDSESELTYMVDSSGEYVGDPGFARDRASRVWDLLNEAQAERLFEYIAGLPAMETQAVEYERDLLDQAEAYARQTDEAYYDAMDLQDAEAIESELEAAWPEAEGLVDWEMTNERF</sequence>
<organism evidence="1 2">
    <name type="scientific">Paraburkholderia terrae</name>
    <dbReference type="NCBI Taxonomy" id="311230"/>
    <lineage>
        <taxon>Bacteria</taxon>
        <taxon>Pseudomonadati</taxon>
        <taxon>Pseudomonadota</taxon>
        <taxon>Betaproteobacteria</taxon>
        <taxon>Burkholderiales</taxon>
        <taxon>Burkholderiaceae</taxon>
        <taxon>Paraburkholderia</taxon>
    </lineage>
</organism>
<accession>A0A2I8EZ96</accession>
<gene>
    <name evidence="1" type="ORF">C2L65_35670</name>
</gene>
<dbReference type="Proteomes" id="UP000243502">
    <property type="component" value="Chromosome 3"/>
</dbReference>
<protein>
    <submittedName>
        <fullName evidence="1">Uncharacterized protein</fullName>
    </submittedName>
</protein>
<reference evidence="1 2" key="1">
    <citation type="submission" date="2018-01" db="EMBL/GenBank/DDBJ databases">
        <title>Species boundaries and ecological features among Paraburkholderia terrae DSMZ17804T, P. hospita DSMZ17164T and P. caribensis DSMZ13236T.</title>
        <authorList>
            <person name="Pratama A.A."/>
        </authorList>
    </citation>
    <scope>NUCLEOTIDE SEQUENCE [LARGE SCALE GENOMIC DNA]</scope>
    <source>
        <strain evidence="1 2">DSM 17804</strain>
    </source>
</reference>
<proteinExistence type="predicted"/>
<dbReference type="AlphaFoldDB" id="A0A2I8EZ96"/>
<name>A0A2I8EZ96_9BURK</name>
<dbReference type="EMBL" id="CP026113">
    <property type="protein sequence ID" value="AUT64945.1"/>
    <property type="molecule type" value="Genomic_DNA"/>
</dbReference>